<dbReference type="AlphaFoldDB" id="C0EIA6"/>
<name>C0EIA6_9FIRM</name>
<proteinExistence type="predicted"/>
<reference evidence="1 2" key="1">
    <citation type="submission" date="2009-01" db="EMBL/GenBank/DDBJ databases">
        <authorList>
            <person name="Fulton L."/>
            <person name="Clifton S."/>
            <person name="Fulton B."/>
            <person name="Xu J."/>
            <person name="Minx P."/>
            <person name="Pepin K.H."/>
            <person name="Johnson M."/>
            <person name="Bhonagiri V."/>
            <person name="Nash W.E."/>
            <person name="Mardis E.R."/>
            <person name="Wilson R.K."/>
        </authorList>
    </citation>
    <scope>NUCLEOTIDE SEQUENCE [LARGE SCALE GENOMIC DNA]</scope>
    <source>
        <strain evidence="1 2">DSM 5476</strain>
    </source>
</reference>
<dbReference type="Proteomes" id="UP000003340">
    <property type="component" value="Unassembled WGS sequence"/>
</dbReference>
<dbReference type="HOGENOM" id="CLU_3268138_0_0_9"/>
<comment type="caution">
    <text evidence="1">The sequence shown here is derived from an EMBL/GenBank/DDBJ whole genome shotgun (WGS) entry which is preliminary data.</text>
</comment>
<evidence type="ECO:0000313" key="1">
    <source>
        <dbReference type="EMBL" id="EEG28824.1"/>
    </source>
</evidence>
<dbReference type="STRING" id="537013.CLOSTMETH_03601"/>
<reference evidence="1 2" key="2">
    <citation type="submission" date="2009-02" db="EMBL/GenBank/DDBJ databases">
        <title>Draft genome sequence of Clostridium methylpentosum (DSM 5476).</title>
        <authorList>
            <person name="Sudarsanam P."/>
            <person name="Ley R."/>
            <person name="Guruge J."/>
            <person name="Turnbaugh P.J."/>
            <person name="Mahowald M."/>
            <person name="Liep D."/>
            <person name="Gordon J."/>
        </authorList>
    </citation>
    <scope>NUCLEOTIDE SEQUENCE [LARGE SCALE GENOMIC DNA]</scope>
    <source>
        <strain evidence="1 2">DSM 5476</strain>
    </source>
</reference>
<protein>
    <submittedName>
        <fullName evidence="1">Uncharacterized protein</fullName>
    </submittedName>
</protein>
<accession>C0EIA6</accession>
<sequence>METSEDKTTGQNNKIFTLLNRTNPHKHWVFGWTKRTVCTTI</sequence>
<evidence type="ECO:0000313" key="2">
    <source>
        <dbReference type="Proteomes" id="UP000003340"/>
    </source>
</evidence>
<organism evidence="1 2">
    <name type="scientific">[Clostridium] methylpentosum DSM 5476</name>
    <dbReference type="NCBI Taxonomy" id="537013"/>
    <lineage>
        <taxon>Bacteria</taxon>
        <taxon>Bacillati</taxon>
        <taxon>Bacillota</taxon>
        <taxon>Clostridia</taxon>
        <taxon>Eubacteriales</taxon>
        <taxon>Oscillospiraceae</taxon>
        <taxon>Oscillospiraceae incertae sedis</taxon>
    </lineage>
</organism>
<keyword evidence="2" id="KW-1185">Reference proteome</keyword>
<dbReference type="EMBL" id="ACEC01000125">
    <property type="protein sequence ID" value="EEG28824.1"/>
    <property type="molecule type" value="Genomic_DNA"/>
</dbReference>
<gene>
    <name evidence="1" type="ORF">CLOSTMETH_03601</name>
</gene>